<protein>
    <submittedName>
        <fullName evidence="3">GAF domain-containing protein</fullName>
    </submittedName>
    <submittedName>
        <fullName evidence="2">Serine/threonine protein kinase</fullName>
    </submittedName>
</protein>
<dbReference type="Pfam" id="PF13191">
    <property type="entry name" value="AAA_16"/>
    <property type="match status" value="1"/>
</dbReference>
<dbReference type="InterPro" id="IPR011009">
    <property type="entry name" value="Kinase-like_dom_sf"/>
</dbReference>
<dbReference type="Gene3D" id="3.60.40.10">
    <property type="entry name" value="PPM-type phosphatase domain"/>
    <property type="match status" value="1"/>
</dbReference>
<dbReference type="PANTHER" id="PTHR43642:SF1">
    <property type="entry name" value="HYBRID SIGNAL TRANSDUCTION HISTIDINE KINASE G"/>
    <property type="match status" value="1"/>
</dbReference>
<dbReference type="SMART" id="SM00220">
    <property type="entry name" value="S_TKc"/>
    <property type="match status" value="1"/>
</dbReference>
<dbReference type="PROSITE" id="PS50011">
    <property type="entry name" value="PROTEIN_KINASE_DOM"/>
    <property type="match status" value="1"/>
</dbReference>
<feature type="domain" description="Protein kinase" evidence="1">
    <location>
        <begin position="6"/>
        <end position="273"/>
    </location>
</feature>
<dbReference type="InterPro" id="IPR041664">
    <property type="entry name" value="AAA_16"/>
</dbReference>
<dbReference type="InterPro" id="IPR003018">
    <property type="entry name" value="GAF"/>
</dbReference>
<evidence type="ECO:0000313" key="5">
    <source>
        <dbReference type="Proteomes" id="UP000297422"/>
    </source>
</evidence>
<gene>
    <name evidence="2" type="ORF">DLM78_06780</name>
    <name evidence="3" type="ORF">EHQ90_09955</name>
</gene>
<dbReference type="SUPFAM" id="SSF52540">
    <property type="entry name" value="P-loop containing nucleoside triphosphate hydrolases"/>
    <property type="match status" value="1"/>
</dbReference>
<dbReference type="CDD" id="cd14014">
    <property type="entry name" value="STKc_PknB_like"/>
    <property type="match status" value="1"/>
</dbReference>
<evidence type="ECO:0000313" key="2">
    <source>
        <dbReference type="EMBL" id="RHX88623.1"/>
    </source>
</evidence>
<dbReference type="GO" id="GO:0004674">
    <property type="term" value="F:protein serine/threonine kinase activity"/>
    <property type="evidence" value="ECO:0007669"/>
    <property type="project" value="UniProtKB-KW"/>
</dbReference>
<dbReference type="InterPro" id="IPR053159">
    <property type="entry name" value="Hybrid_Histidine_Kinase"/>
</dbReference>
<accession>A0A4R9L4I7</accession>
<dbReference type="PANTHER" id="PTHR43642">
    <property type="entry name" value="HYBRID SIGNAL TRANSDUCTION HISTIDINE KINASE G"/>
    <property type="match status" value="1"/>
</dbReference>
<keyword evidence="5" id="KW-1185">Reference proteome</keyword>
<dbReference type="InterPro" id="IPR001932">
    <property type="entry name" value="PPM-type_phosphatase-like_dom"/>
</dbReference>
<dbReference type="EMBL" id="QHCS01000001">
    <property type="protein sequence ID" value="RHX88623.1"/>
    <property type="molecule type" value="Genomic_DNA"/>
</dbReference>
<keyword evidence="2" id="KW-0418">Kinase</keyword>
<dbReference type="GO" id="GO:0005524">
    <property type="term" value="F:ATP binding"/>
    <property type="evidence" value="ECO:0007669"/>
    <property type="project" value="InterPro"/>
</dbReference>
<reference evidence="3" key="2">
    <citation type="submission" date="2018-10" db="EMBL/GenBank/DDBJ databases">
        <authorList>
            <person name="Vincent A.T."/>
            <person name="Schiettekatte O."/>
            <person name="Bourhy P."/>
            <person name="Veyrier F.J."/>
            <person name="Picardeau M."/>
        </authorList>
    </citation>
    <scope>NUCLEOTIDE SEQUENCE</scope>
    <source>
        <strain evidence="3">201702407</strain>
    </source>
</reference>
<dbReference type="RefSeq" id="WP_118981144.1">
    <property type="nucleotide sequence ID" value="NZ_QHCS01000001.1"/>
</dbReference>
<dbReference type="Gene3D" id="1.10.510.10">
    <property type="entry name" value="Transferase(Phosphotransferase) domain 1"/>
    <property type="match status" value="1"/>
</dbReference>
<dbReference type="InterPro" id="IPR036457">
    <property type="entry name" value="PPM-type-like_dom_sf"/>
</dbReference>
<dbReference type="InterPro" id="IPR011990">
    <property type="entry name" value="TPR-like_helical_dom_sf"/>
</dbReference>
<dbReference type="EMBL" id="RQGT01000069">
    <property type="protein sequence ID" value="TGM16680.1"/>
    <property type="molecule type" value="Genomic_DNA"/>
</dbReference>
<dbReference type="SMART" id="SM00065">
    <property type="entry name" value="GAF"/>
    <property type="match status" value="1"/>
</dbReference>
<proteinExistence type="predicted"/>
<sequence>MKIEGYDLKERMNSDSSTEVYKAVRTKDGAQVVVKYIPILDELHPAVVNLRNEFEILNYLASEKMIHAFAMEKIPEGFILVLEFVPGGTLKHFSGKKPVNLKDFFKIAIDLTERLGEIHNKKVIHKDLKPDNIIFNPEGSVLRIVDFGISTRLSKEETSWSNPNRLEGSIHYVSPEQTGRMNRSVDYRSDFYSLGITFYELITGKLPFESEDLLELVHFHLAKSPVDPRKLRIEIPEALSQIVLKLLSKTAEDRYQTSEGLKADLETVQQKWLEVGDVPAFALGSKDYSQEFKIPQKLYGREEYIQSLLGEFKRVTDTGRTSVILIAGYSGVGKSSLVREINKPLTESKGYFIAGKFDQYNRNVPFSAIIQVFSSLIEQILTESPEKIEEWKKQIQNSLGSNGKVITDVIPELEFIIGKQPAVPELGAQENANRFYVVFQNFIKVFSNAEHPLAIFLDDLQWADTASLELVKNLVEDVSVSYLFLMLAYRDNEVDSTHPFSVLISNLEKEGFRPDKISLKPLSLENVNELLMDSLHSSSEDTMSFAEVVFSKTRGNPFFINELLKQLSKDEVIYYKKGNTTVTGKWIWNLEKIKNTEISDNVVELLIRRIKKLSPRTQETLKLASCIGSNFDLGIQSKILGASLKDTAAALMETMEEELIVPLGDNYRLVDSMSNEEQNEEKNFQIARTVQFRFQHDRVQQASYELLNEDQKRSIRLKIGRILLTTTNERSLEDSIFDIVNHLNTGSSLINDPSEKRKLIQLNIQAVKKAKYSTAYKPALLYAEKAREFLLSLPEAKKGDQELWGKEYSLCHQVHKELAEILYLNGNFEESQEIIQTLLKKSKTPVELADAYNLLIVEYSAQGKYDLALPIVIQALKPLGIEIPSSGFEAVIAKEMDEVKKNQRNRSVNSLLDEPLMQDPNYILAANLLINALPIAYNKEPILFPIISLKIVNLYLKYGNIPDSYGYSCYSIFLATGFADYRAAYDVSELAMKIGEKFMNPGGVTKAANVFANYTTPYVKHLKFSEEINIKCVQASLDSGEFLHGSYGAMNDAVNALLLGRNLELAKPKIYGLLKFARKVKSNLGIDTILGTTLILSNLKGETGGHLDFSTSEYQEKEFIDLCNDHQSPLPVCLFKVLKTRLLLMYGENQLALQEAEESSGMLPFISGQISVFEHNYLYSLILAANYKKVNSEKKKEYLTKIKANQKALQGLAESCPENFYHKHLLVEAELARLEYKNWKAARTYEAAIREARKNEFPNDEALACEMAATFWLSKGSIKIAGEFINEAFHRYGLWGANLKQSMLKSKYPEFIRERGTGTIRTHRTISTTTAAATEVYSGQTLDLQSVLKSSTAISGEIKLENLLDKLMKIVIENAGAQRGVLILKKEGRLYVEAEGSITKDDVDVLTGIPLGNSKNLPISLIYYVERTKENLVLRNANQDEKFNKDEYIKNSKTKSVLCTPVIKQGEISGILYLENNLSEGAFTSDRLQIMNILSSQAAISIDNALLYSNMEEKVRERTRELAQANADLGLKNQHITDSITYSLNIQQAILPSETLLAKNLKEQFVLFRPKDIVSGDFYWFSKKEGSIFLAAVDCTGHGVPGALMSMIGNTLLNQIVNEAGIKDPGKVLEHLNKNVRQALKQDSLDTNSVDGMDICFCRIETDKVYFAGAKRPLYFSRDGKIEEIKGDRHSIGGRQKEDSRTYTTHEVKLDKGKPTMFYLTTDGYMDQPNPQRQRIASKGMIAQLHGVSPLPANEQKERLAAFLDGHQAGESQRDDITLIGFRI</sequence>
<dbReference type="SUPFAM" id="SSF48452">
    <property type="entry name" value="TPR-like"/>
    <property type="match status" value="1"/>
</dbReference>
<dbReference type="Pfam" id="PF00069">
    <property type="entry name" value="Pkinase"/>
    <property type="match status" value="1"/>
</dbReference>
<dbReference type="InterPro" id="IPR008271">
    <property type="entry name" value="Ser/Thr_kinase_AS"/>
</dbReference>
<dbReference type="Pfam" id="PF07228">
    <property type="entry name" value="SpoIIE"/>
    <property type="match status" value="1"/>
</dbReference>
<evidence type="ECO:0000313" key="4">
    <source>
        <dbReference type="Proteomes" id="UP000266669"/>
    </source>
</evidence>
<evidence type="ECO:0000259" key="1">
    <source>
        <dbReference type="PROSITE" id="PS50011"/>
    </source>
</evidence>
<keyword evidence="2" id="KW-0723">Serine/threonine-protein kinase</keyword>
<reference evidence="3" key="3">
    <citation type="journal article" date="2019" name="PLoS Negl. Trop. Dis.">
        <title>Revisiting the worldwide diversity of Leptospira species in the environment.</title>
        <authorList>
            <person name="Vincent A.T."/>
            <person name="Schiettekatte O."/>
            <person name="Bourhy P."/>
            <person name="Veyrier F.J."/>
            <person name="Picardeau M."/>
        </authorList>
    </citation>
    <scope>NUCLEOTIDE SEQUENCE</scope>
    <source>
        <strain evidence="3">201702407</strain>
    </source>
</reference>
<dbReference type="Gene3D" id="3.30.450.40">
    <property type="match status" value="1"/>
</dbReference>
<dbReference type="Gene3D" id="1.25.40.10">
    <property type="entry name" value="Tetratricopeptide repeat domain"/>
    <property type="match status" value="1"/>
</dbReference>
<dbReference type="Gene3D" id="3.40.50.300">
    <property type="entry name" value="P-loop containing nucleotide triphosphate hydrolases"/>
    <property type="match status" value="1"/>
</dbReference>
<dbReference type="SUPFAM" id="SSF56112">
    <property type="entry name" value="Protein kinase-like (PK-like)"/>
    <property type="match status" value="1"/>
</dbReference>
<dbReference type="Proteomes" id="UP000266669">
    <property type="component" value="Unassembled WGS sequence"/>
</dbReference>
<dbReference type="SMART" id="SM00331">
    <property type="entry name" value="PP2C_SIG"/>
    <property type="match status" value="1"/>
</dbReference>
<comment type="caution">
    <text evidence="2">The sequence shown here is derived from an EMBL/GenBank/DDBJ whole genome shotgun (WGS) entry which is preliminary data.</text>
</comment>
<dbReference type="Proteomes" id="UP000297422">
    <property type="component" value="Unassembled WGS sequence"/>
</dbReference>
<dbReference type="Pfam" id="PF01590">
    <property type="entry name" value="GAF"/>
    <property type="match status" value="1"/>
</dbReference>
<evidence type="ECO:0000313" key="3">
    <source>
        <dbReference type="EMBL" id="TGM16680.1"/>
    </source>
</evidence>
<reference evidence="4" key="1">
    <citation type="submission" date="2018-05" db="EMBL/GenBank/DDBJ databases">
        <title>Leptospira yasudae sp. nov. and Leptospira stimsonii sp. nov., two pathogenic species of the genus Leptospira isolated from environmental sources.</title>
        <authorList>
            <person name="Casanovas-Massana A."/>
            <person name="Hamond C."/>
            <person name="Santos L.A."/>
            <person name="Hacker K.P."/>
            <person name="Balassiano I."/>
            <person name="Medeiros M.A."/>
            <person name="Reis M.G."/>
            <person name="Ko A.I."/>
            <person name="Wunder E.A."/>
        </authorList>
    </citation>
    <scope>NUCLEOTIDE SEQUENCE [LARGE SCALE GENOMIC DNA]</scope>
    <source>
        <strain evidence="4">AMB6-RJ</strain>
    </source>
</reference>
<name>A0A4R9L4I7_9LEPT</name>
<dbReference type="InterPro" id="IPR000719">
    <property type="entry name" value="Prot_kinase_dom"/>
</dbReference>
<dbReference type="PROSITE" id="PS00108">
    <property type="entry name" value="PROTEIN_KINASE_ST"/>
    <property type="match status" value="1"/>
</dbReference>
<dbReference type="InterPro" id="IPR027417">
    <property type="entry name" value="P-loop_NTPase"/>
</dbReference>
<dbReference type="InterPro" id="IPR029016">
    <property type="entry name" value="GAF-like_dom_sf"/>
</dbReference>
<dbReference type="Gene3D" id="3.30.200.20">
    <property type="entry name" value="Phosphorylase Kinase, domain 1"/>
    <property type="match status" value="1"/>
</dbReference>
<dbReference type="SUPFAM" id="SSF55781">
    <property type="entry name" value="GAF domain-like"/>
    <property type="match status" value="1"/>
</dbReference>
<keyword evidence="2" id="KW-0808">Transferase</keyword>
<reference evidence="2" key="4">
    <citation type="journal article" date="2020" name="Int. J. Syst. Evol. Microbiol.">
        <title>Leptospira yasudae sp. nov. and Leptospira stimsonii sp. nov., two new species of the pathogenic group isolated from environmental sources.</title>
        <authorList>
            <person name="Casanovas-Massana A."/>
            <person name="Hamond C."/>
            <person name="Santos L.A."/>
            <person name="de Oliveira D."/>
            <person name="Hacker K.P."/>
            <person name="Balassiano I."/>
            <person name="Costa F."/>
            <person name="Medeiros M.A."/>
            <person name="Reis M.G."/>
            <person name="Ko A.I."/>
            <person name="Wunder E.A."/>
        </authorList>
    </citation>
    <scope>NUCLEOTIDE SEQUENCE</scope>
    <source>
        <strain evidence="2">AMB6-RJ</strain>
    </source>
</reference>
<organism evidence="2 4">
    <name type="scientific">Leptospira stimsonii</name>
    <dbReference type="NCBI Taxonomy" id="2202203"/>
    <lineage>
        <taxon>Bacteria</taxon>
        <taxon>Pseudomonadati</taxon>
        <taxon>Spirochaetota</taxon>
        <taxon>Spirochaetia</taxon>
        <taxon>Leptospirales</taxon>
        <taxon>Leptospiraceae</taxon>
        <taxon>Leptospira</taxon>
    </lineage>
</organism>